<dbReference type="SUPFAM" id="SSF53474">
    <property type="entry name" value="alpha/beta-Hydrolases"/>
    <property type="match status" value="1"/>
</dbReference>
<sequence length="241" mass="26988">MEWCSTPSKRPVEACCSPFCHHHYYYLYWCYDEPGLPKIGPDQPVGIYFSSSHLSTDSGVSIFFYEFQHRPSSFAKIKPAWVRADHGAEKTFIFGGPFLVDESSMLEATGEEQELSLTMMAQWTHFSWTGCLAYQGASSGYQIWDPPRKQRWAPTHIVPTGAFRSPGGRSPPCTSTHKKYKWLHVSGDCLYLNVYVPVGALGDPLLPAIARPAGTGRRWTRLQLCAGCRRTSQPSAETQVG</sequence>
<dbReference type="AlphaFoldDB" id="A0A6J3QDS2"/>
<dbReference type="GO" id="GO:0005615">
    <property type="term" value="C:extracellular space"/>
    <property type="evidence" value="ECO:0007669"/>
    <property type="project" value="TreeGrafter"/>
</dbReference>
<dbReference type="Gene3D" id="3.40.50.1820">
    <property type="entry name" value="alpha/beta hydrolase"/>
    <property type="match status" value="1"/>
</dbReference>
<evidence type="ECO:0000313" key="5">
    <source>
        <dbReference type="Proteomes" id="UP000245320"/>
    </source>
</evidence>
<proteinExistence type="inferred from homology"/>
<dbReference type="OrthoDB" id="3200163at2759"/>
<keyword evidence="3" id="KW-0378">Hydrolase</keyword>
<dbReference type="InParanoid" id="A0A6J3QDS2"/>
<dbReference type="PANTHER" id="PTHR43918">
    <property type="entry name" value="ACETYLCHOLINESTERASE"/>
    <property type="match status" value="1"/>
</dbReference>
<reference evidence="6" key="1">
    <citation type="submission" date="2025-08" db="UniProtKB">
        <authorList>
            <consortium name="RefSeq"/>
        </authorList>
    </citation>
    <scope>IDENTIFICATION</scope>
    <source>
        <tissue evidence="6">Spleen</tissue>
    </source>
</reference>
<evidence type="ECO:0000256" key="3">
    <source>
        <dbReference type="ARBA" id="ARBA00022801"/>
    </source>
</evidence>
<dbReference type="GO" id="GO:0005886">
    <property type="term" value="C:plasma membrane"/>
    <property type="evidence" value="ECO:0007669"/>
    <property type="project" value="TreeGrafter"/>
</dbReference>
<dbReference type="RefSeq" id="XP_033700248.1">
    <property type="nucleotide sequence ID" value="XM_033844357.1"/>
</dbReference>
<dbReference type="GO" id="GO:0019695">
    <property type="term" value="P:choline metabolic process"/>
    <property type="evidence" value="ECO:0007669"/>
    <property type="project" value="TreeGrafter"/>
</dbReference>
<dbReference type="GO" id="GO:0006581">
    <property type="term" value="P:acetylcholine catabolic process"/>
    <property type="evidence" value="ECO:0007669"/>
    <property type="project" value="TreeGrafter"/>
</dbReference>
<dbReference type="InterPro" id="IPR050654">
    <property type="entry name" value="AChE-related_enzymes"/>
</dbReference>
<comment type="similarity">
    <text evidence="1">Belongs to the type-B carboxylesterase/lipase family.</text>
</comment>
<feature type="domain" description="Carboxylesterase type B" evidence="4">
    <location>
        <begin position="54"/>
        <end position="146"/>
    </location>
</feature>
<dbReference type="InterPro" id="IPR002018">
    <property type="entry name" value="CarbesteraseB"/>
</dbReference>
<dbReference type="InterPro" id="IPR029058">
    <property type="entry name" value="AB_hydrolase_fold"/>
</dbReference>
<gene>
    <name evidence="6" type="primary">LOC101325056</name>
</gene>
<keyword evidence="2" id="KW-0719">Serine esterase</keyword>
<evidence type="ECO:0000313" key="6">
    <source>
        <dbReference type="RefSeq" id="XP_033700248.1"/>
    </source>
</evidence>
<organism evidence="5 6">
    <name type="scientific">Tursiops truncatus</name>
    <name type="common">Atlantic bottle-nosed dolphin</name>
    <name type="synonym">Delphinus truncatus</name>
    <dbReference type="NCBI Taxonomy" id="9739"/>
    <lineage>
        <taxon>Eukaryota</taxon>
        <taxon>Metazoa</taxon>
        <taxon>Chordata</taxon>
        <taxon>Craniata</taxon>
        <taxon>Vertebrata</taxon>
        <taxon>Euteleostomi</taxon>
        <taxon>Mammalia</taxon>
        <taxon>Eutheria</taxon>
        <taxon>Laurasiatheria</taxon>
        <taxon>Artiodactyla</taxon>
        <taxon>Whippomorpha</taxon>
        <taxon>Cetacea</taxon>
        <taxon>Odontoceti</taxon>
        <taxon>Delphinidae</taxon>
        <taxon>Tursiops</taxon>
    </lineage>
</organism>
<name>A0A6J3QDS2_TURTR</name>
<keyword evidence="5" id="KW-1185">Reference proteome</keyword>
<dbReference type="GO" id="GO:0003990">
    <property type="term" value="F:acetylcholinesterase activity"/>
    <property type="evidence" value="ECO:0007669"/>
    <property type="project" value="TreeGrafter"/>
</dbReference>
<dbReference type="Pfam" id="PF00135">
    <property type="entry name" value="COesterase"/>
    <property type="match status" value="1"/>
</dbReference>
<evidence type="ECO:0000256" key="1">
    <source>
        <dbReference type="ARBA" id="ARBA00005964"/>
    </source>
</evidence>
<evidence type="ECO:0000256" key="2">
    <source>
        <dbReference type="ARBA" id="ARBA00022487"/>
    </source>
</evidence>
<evidence type="ECO:0000259" key="4">
    <source>
        <dbReference type="Pfam" id="PF00135"/>
    </source>
</evidence>
<accession>A0A6J3QDS2</accession>
<dbReference type="PANTHER" id="PTHR43918:SF4">
    <property type="entry name" value="CARBOXYLIC ESTER HYDROLASE"/>
    <property type="match status" value="1"/>
</dbReference>
<protein>
    <submittedName>
        <fullName evidence="6">Uncharacterized protein LOC101325056</fullName>
    </submittedName>
</protein>
<dbReference type="Proteomes" id="UP000245320">
    <property type="component" value="Chromosome 19"/>
</dbReference>